<accession>A0ABS3U4M1</accession>
<sequence>MTSSESELLALLCELDDPVHLEWPQGYDRRKCAEPFGRLVARLEQDFAVGCEFEQDTQDSSEYGRIHVPAAALKRGSRLVVCISKFGNLALICADNPGAFLGTAEAIDEGELHVDDLAKVDQALRELGYVVVPEELLTRDYEGPSKQYLDGERPDWWARFFGYF</sequence>
<dbReference type="EMBL" id="JAGFNP010000006">
    <property type="protein sequence ID" value="MBO3733723.1"/>
    <property type="molecule type" value="Genomic_DNA"/>
</dbReference>
<dbReference type="RefSeq" id="WP_208496687.1">
    <property type="nucleotide sequence ID" value="NZ_JAGFNP010000006.1"/>
</dbReference>
<gene>
    <name evidence="1" type="ORF">J5V16_12875</name>
</gene>
<organism evidence="1 2">
    <name type="scientific">Glycomyces niveus</name>
    <dbReference type="NCBI Taxonomy" id="2820287"/>
    <lineage>
        <taxon>Bacteria</taxon>
        <taxon>Bacillati</taxon>
        <taxon>Actinomycetota</taxon>
        <taxon>Actinomycetes</taxon>
        <taxon>Glycomycetales</taxon>
        <taxon>Glycomycetaceae</taxon>
        <taxon>Glycomyces</taxon>
    </lineage>
</organism>
<evidence type="ECO:0000313" key="1">
    <source>
        <dbReference type="EMBL" id="MBO3733723.1"/>
    </source>
</evidence>
<keyword evidence="2" id="KW-1185">Reference proteome</keyword>
<name>A0ABS3U4M1_9ACTN</name>
<reference evidence="1 2" key="1">
    <citation type="submission" date="2021-03" db="EMBL/GenBank/DDBJ databases">
        <title>Glycomyces sp. nov., a novel actinomycete isolated from soil.</title>
        <authorList>
            <person name="Yang X."/>
            <person name="Xu X."/>
        </authorList>
    </citation>
    <scope>NUCLEOTIDE SEQUENCE [LARGE SCALE GENOMIC DNA]</scope>
    <source>
        <strain evidence="1 2">NEAU-S30</strain>
    </source>
</reference>
<evidence type="ECO:0000313" key="2">
    <source>
        <dbReference type="Proteomes" id="UP000681341"/>
    </source>
</evidence>
<dbReference type="Proteomes" id="UP000681341">
    <property type="component" value="Unassembled WGS sequence"/>
</dbReference>
<proteinExistence type="predicted"/>
<comment type="caution">
    <text evidence="1">The sequence shown here is derived from an EMBL/GenBank/DDBJ whole genome shotgun (WGS) entry which is preliminary data.</text>
</comment>
<protein>
    <submittedName>
        <fullName evidence="1">Uncharacterized protein</fullName>
    </submittedName>
</protein>